<keyword evidence="1" id="KW-0175">Coiled coil</keyword>
<protein>
    <recommendedName>
        <fullName evidence="4">Lipoprotein</fullName>
    </recommendedName>
</protein>
<comment type="caution">
    <text evidence="2">The sequence shown here is derived from an EMBL/GenBank/DDBJ whole genome shotgun (WGS) entry which is preliminary data.</text>
</comment>
<accession>A0AAE3P607</accession>
<gene>
    <name evidence="2" type="ORF">OD816_001069</name>
</gene>
<dbReference type="AlphaFoldDB" id="A0AAE3P607"/>
<evidence type="ECO:0000313" key="2">
    <source>
        <dbReference type="EMBL" id="MDF2953824.1"/>
    </source>
</evidence>
<feature type="coiled-coil region" evidence="1">
    <location>
        <begin position="87"/>
        <end position="169"/>
    </location>
</feature>
<name>A0AAE3P607_9BACT</name>
<dbReference type="PROSITE" id="PS51257">
    <property type="entry name" value="PROKAR_LIPOPROTEIN"/>
    <property type="match status" value="1"/>
</dbReference>
<evidence type="ECO:0008006" key="4">
    <source>
        <dbReference type="Google" id="ProtNLM"/>
    </source>
</evidence>
<reference evidence="2" key="1">
    <citation type="submission" date="2022-11" db="EMBL/GenBank/DDBJ databases">
        <title>Candidatus Alkanophaga archaea from heated hydrothermal vent sediment oxidize petroleum alkanes.</title>
        <authorList>
            <person name="Zehnle H."/>
            <person name="Laso-Perez R."/>
            <person name="Lipp J."/>
            <person name="Teske A."/>
            <person name="Wegener G."/>
        </authorList>
    </citation>
    <scope>NUCLEOTIDE SEQUENCE</scope>
    <source>
        <strain evidence="2">MCA70</strain>
    </source>
</reference>
<sequence>MRNSWFKKIVILFMAFFLLSSCKNLEILKSSFYEFKEKASERIKVSLSRIPFIKKHITLPPAPEKLYTETKDLIDQLKAYKAEDIFKDEYERVLNAWEKAKELYQNKYYKSAEKELKKVNSMAKKLLENVKAYRETLKTSALKKYKKMEKIAQRVLKNIKSEKKRLEIKLYLWKLKNLIEMEEYDEFQRELQNPPF</sequence>
<evidence type="ECO:0000256" key="1">
    <source>
        <dbReference type="SAM" id="Coils"/>
    </source>
</evidence>
<dbReference type="Proteomes" id="UP001144110">
    <property type="component" value="Unassembled WGS sequence"/>
</dbReference>
<evidence type="ECO:0000313" key="3">
    <source>
        <dbReference type="Proteomes" id="UP001144110"/>
    </source>
</evidence>
<dbReference type="EMBL" id="JAPHEG010000004">
    <property type="protein sequence ID" value="MDF2953824.1"/>
    <property type="molecule type" value="Genomic_DNA"/>
</dbReference>
<proteinExistence type="predicted"/>
<organism evidence="2 3">
    <name type="scientific">Candidatus Thermodesulfobacterium syntrophicum</name>
    <dbReference type="NCBI Taxonomy" id="3060442"/>
    <lineage>
        <taxon>Bacteria</taxon>
        <taxon>Pseudomonadati</taxon>
        <taxon>Thermodesulfobacteriota</taxon>
        <taxon>Thermodesulfobacteria</taxon>
        <taxon>Thermodesulfobacteriales</taxon>
        <taxon>Thermodesulfobacteriaceae</taxon>
        <taxon>Thermodesulfobacterium</taxon>
    </lineage>
</organism>